<organism evidence="2 3">
    <name type="scientific">Anas platyrhynchos platyrhynchos</name>
    <name type="common">Northern mallard</name>
    <dbReference type="NCBI Taxonomy" id="8840"/>
    <lineage>
        <taxon>Eukaryota</taxon>
        <taxon>Metazoa</taxon>
        <taxon>Chordata</taxon>
        <taxon>Craniata</taxon>
        <taxon>Vertebrata</taxon>
        <taxon>Euteleostomi</taxon>
        <taxon>Archelosauria</taxon>
        <taxon>Archosauria</taxon>
        <taxon>Dinosauria</taxon>
        <taxon>Saurischia</taxon>
        <taxon>Theropoda</taxon>
        <taxon>Coelurosauria</taxon>
        <taxon>Aves</taxon>
        <taxon>Neognathae</taxon>
        <taxon>Galloanserae</taxon>
        <taxon>Anseriformes</taxon>
        <taxon>Anatidae</taxon>
        <taxon>Anatinae</taxon>
        <taxon>Anas</taxon>
    </lineage>
</organism>
<proteinExistence type="predicted"/>
<evidence type="ECO:0000259" key="1">
    <source>
        <dbReference type="PROSITE" id="PS50238"/>
    </source>
</evidence>
<reference evidence="2" key="2">
    <citation type="submission" date="2025-08" db="UniProtKB">
        <authorList>
            <consortium name="Ensembl"/>
        </authorList>
    </citation>
    <scope>IDENTIFICATION</scope>
</reference>
<dbReference type="AlphaFoldDB" id="A0A493TKQ5"/>
<evidence type="ECO:0000313" key="2">
    <source>
        <dbReference type="Ensembl" id="ENSAPLP00000026472.1"/>
    </source>
</evidence>
<accession>A0A493TKQ5</accession>
<protein>
    <recommendedName>
        <fullName evidence="1">Rho-GAP domain-containing protein</fullName>
    </recommendedName>
</protein>
<dbReference type="Pfam" id="PF00620">
    <property type="entry name" value="RhoGAP"/>
    <property type="match status" value="1"/>
</dbReference>
<feature type="domain" description="Rho-GAP" evidence="1">
    <location>
        <begin position="1"/>
        <end position="194"/>
    </location>
</feature>
<dbReference type="PANTHER" id="PTHR15670:SF4">
    <property type="entry name" value="RHO GTPASE-ACTIVATING PROTEIN 11A"/>
    <property type="match status" value="1"/>
</dbReference>
<dbReference type="Proteomes" id="UP000016666">
    <property type="component" value="Chromosome 5"/>
</dbReference>
<dbReference type="GO" id="GO:0007165">
    <property type="term" value="P:signal transduction"/>
    <property type="evidence" value="ECO:0007669"/>
    <property type="project" value="InterPro"/>
</dbReference>
<dbReference type="GO" id="GO:0005096">
    <property type="term" value="F:GTPase activator activity"/>
    <property type="evidence" value="ECO:0007669"/>
    <property type="project" value="TreeGrafter"/>
</dbReference>
<dbReference type="SUPFAM" id="SSF48350">
    <property type="entry name" value="GTPase activation domain, GAP"/>
    <property type="match status" value="1"/>
</dbReference>
<keyword evidence="3" id="KW-1185">Reference proteome</keyword>
<sequence length="215" mass="24126">MWDKRLAVLQELRASYGIKVKGGSCPPAARTHGATAAEVGGWIFGVSFHALPQSLVPGYGYIPSKLDQGENCLSAALPCDVAGLLKQFFRELPEPILPPHLQEGLFKAQQLGNEKKTATMLLSCLMTDGTIEALRFFFKFLRNVSLRSNENRMDSSNLAVIFAPNLLHVNESEKMSTTTEKKIRLYQNLSWKRFLQWAMKTVKMNLPVNLRKDEV</sequence>
<dbReference type="PROSITE" id="PS50238">
    <property type="entry name" value="RHOGAP"/>
    <property type="match status" value="1"/>
</dbReference>
<dbReference type="GeneTree" id="ENSGT00940000155312"/>
<evidence type="ECO:0000313" key="3">
    <source>
        <dbReference type="Proteomes" id="UP000016666"/>
    </source>
</evidence>
<dbReference type="Gene3D" id="1.10.555.10">
    <property type="entry name" value="Rho GTPase activation protein"/>
    <property type="match status" value="1"/>
</dbReference>
<dbReference type="Ensembl" id="ENSAPLT00000026375.1">
    <property type="protein sequence ID" value="ENSAPLP00000026472.1"/>
    <property type="gene ID" value="ENSAPLG00000006312.2"/>
</dbReference>
<reference evidence="2" key="3">
    <citation type="submission" date="2025-09" db="UniProtKB">
        <authorList>
            <consortium name="Ensembl"/>
        </authorList>
    </citation>
    <scope>IDENTIFICATION</scope>
</reference>
<dbReference type="InterPro" id="IPR008936">
    <property type="entry name" value="Rho_GTPase_activation_prot"/>
</dbReference>
<dbReference type="InterPro" id="IPR042869">
    <property type="entry name" value="ARHGAP11A/B"/>
</dbReference>
<reference evidence="2 3" key="1">
    <citation type="submission" date="2017-10" db="EMBL/GenBank/DDBJ databases">
        <title>A new Pekin duck reference genome.</title>
        <authorList>
            <person name="Hou Z.-C."/>
            <person name="Zhou Z.-K."/>
            <person name="Zhu F."/>
            <person name="Hou S.-S."/>
        </authorList>
    </citation>
    <scope>NUCLEOTIDE SEQUENCE [LARGE SCALE GENOMIC DNA]</scope>
</reference>
<dbReference type="PANTHER" id="PTHR15670">
    <property type="entry name" value="RHO GTPASE ACTIVATING PROTEIN 11A"/>
    <property type="match status" value="1"/>
</dbReference>
<dbReference type="SMART" id="SM00324">
    <property type="entry name" value="RhoGAP"/>
    <property type="match status" value="1"/>
</dbReference>
<name>A0A493TKQ5_ANAPP</name>
<dbReference type="InterPro" id="IPR000198">
    <property type="entry name" value="RhoGAP_dom"/>
</dbReference>